<evidence type="ECO:0000313" key="1">
    <source>
        <dbReference type="EMBL" id="BCA94402.1"/>
    </source>
</evidence>
<reference evidence="1" key="1">
    <citation type="journal article" date="2020" name="Microbiol. Resour. Announc.">
        <title>Complete Genome Sequence of Novel Psychrotolerant Legionella Strain TUM19329, Isolated from Antarctic Lake Sediment.</title>
        <authorList>
            <person name="Shimada S."/>
            <person name="Nakai R."/>
            <person name="Aoki K."/>
            <person name="Shimoeda N."/>
            <person name="Ohno G."/>
            <person name="Miyazaki Y."/>
            <person name="Kudoh S."/>
            <person name="Imura S."/>
            <person name="Watanabe K."/>
            <person name="Ishii Y."/>
            <person name="Tateda K."/>
        </authorList>
    </citation>
    <scope>NUCLEOTIDE SEQUENCE [LARGE SCALE GENOMIC DNA]</scope>
    <source>
        <strain evidence="1">TUM19329</strain>
    </source>
</reference>
<dbReference type="AlphaFoldDB" id="A0A6F8T307"/>
<protein>
    <submittedName>
        <fullName evidence="1">Uncharacterized protein</fullName>
    </submittedName>
</protein>
<accession>A0A6F8T307</accession>
<keyword evidence="2" id="KW-1185">Reference proteome</keyword>
<organism evidence="1 2">
    <name type="scientific">Legionella antarctica</name>
    <dbReference type="NCBI Taxonomy" id="2708020"/>
    <lineage>
        <taxon>Bacteria</taxon>
        <taxon>Pseudomonadati</taxon>
        <taxon>Pseudomonadota</taxon>
        <taxon>Gammaproteobacteria</taxon>
        <taxon>Legionellales</taxon>
        <taxon>Legionellaceae</taxon>
        <taxon>Legionella</taxon>
    </lineage>
</organism>
<evidence type="ECO:0000313" key="2">
    <source>
        <dbReference type="Proteomes" id="UP000502894"/>
    </source>
</evidence>
<dbReference type="KEGG" id="lant:TUM19329_07630"/>
<proteinExistence type="predicted"/>
<dbReference type="Proteomes" id="UP000502894">
    <property type="component" value="Chromosome"/>
</dbReference>
<dbReference type="EMBL" id="AP022839">
    <property type="protein sequence ID" value="BCA94402.1"/>
    <property type="molecule type" value="Genomic_DNA"/>
</dbReference>
<sequence length="311" mass="34579">MCNPSQAISSYTQNTADKVLSLSISNYPGGVAIWGALPAVFDTKNQEFDRGVHVHARKNDRSQKSIDATYSKVEVEWQGHVFEIDESAAVHFTMASIFDITISSLTCNYCHSSIISTGIKAVIPGFIHVCQVCGMINETNYSCVINPVIALKNKIGDPIIKRKAFLPKRSIILTPDKYPGGIQLWGSNPSILWTSKRLEESAIHVHAYNACHKRIVDNTYSQVIVNGEYLNIEMIRVLQIQKAVPNLTKDITTVYCPVCDSAQFDTEMHAVIAHTTRVCQKCSRSFEHPKAISNPALHLLKTIQENGIPHE</sequence>
<dbReference type="RefSeq" id="WP_173236311.1">
    <property type="nucleotide sequence ID" value="NZ_AP022839.1"/>
</dbReference>
<gene>
    <name evidence="1" type="ORF">TUM19329_07630</name>
</gene>
<name>A0A6F8T307_9GAMM</name>